<dbReference type="OrthoDB" id="124855at2759"/>
<keyword evidence="5" id="KW-0539">Nucleus</keyword>
<keyword evidence="3" id="KW-0805">Transcription regulation</keyword>
<dbReference type="GO" id="GO:0000123">
    <property type="term" value="C:histone acetyltransferase complex"/>
    <property type="evidence" value="ECO:0007669"/>
    <property type="project" value="TreeGrafter"/>
</dbReference>
<dbReference type="Gene3D" id="1.10.274.30">
    <property type="entry name" value="MRG domain"/>
    <property type="match status" value="1"/>
</dbReference>
<dbReference type="AlphaFoldDB" id="A0A834WQW4"/>
<dbReference type="Pfam" id="PF05712">
    <property type="entry name" value="MRG"/>
    <property type="match status" value="1"/>
</dbReference>
<dbReference type="SUPFAM" id="SSF54160">
    <property type="entry name" value="Chromo domain-like"/>
    <property type="match status" value="1"/>
</dbReference>
<dbReference type="Pfam" id="PF22732">
    <property type="entry name" value="MSL3_chromo-like"/>
    <property type="match status" value="1"/>
</dbReference>
<keyword evidence="2" id="KW-0156">Chromatin regulator</keyword>
<accession>A0A834WQW4</accession>
<dbReference type="InterPro" id="IPR008676">
    <property type="entry name" value="MRG"/>
</dbReference>
<dbReference type="EMBL" id="JAAIUW010000005">
    <property type="protein sequence ID" value="KAF7830583.1"/>
    <property type="molecule type" value="Genomic_DNA"/>
</dbReference>
<dbReference type="PANTHER" id="PTHR10880">
    <property type="entry name" value="MORTALITY FACTOR 4-LIKE PROTEIN"/>
    <property type="match status" value="1"/>
</dbReference>
<dbReference type="GO" id="GO:0005634">
    <property type="term" value="C:nucleus"/>
    <property type="evidence" value="ECO:0007669"/>
    <property type="project" value="UniProtKB-SubCell"/>
</dbReference>
<proteinExistence type="predicted"/>
<dbReference type="PIRSF" id="PIRSF038133">
    <property type="entry name" value="HAT_Nua4_EAF3/MRG15"/>
    <property type="match status" value="1"/>
</dbReference>
<dbReference type="InterPro" id="IPR053820">
    <property type="entry name" value="MSL3_chromo-like"/>
</dbReference>
<dbReference type="PANTHER" id="PTHR10880:SF44">
    <property type="entry name" value="PROTEIN MRG2"/>
    <property type="match status" value="1"/>
</dbReference>
<feature type="domain" description="MRG" evidence="7">
    <location>
        <begin position="208"/>
        <end position="333"/>
    </location>
</feature>
<dbReference type="InterPro" id="IPR026541">
    <property type="entry name" value="MRG_dom"/>
</dbReference>
<evidence type="ECO:0000259" key="8">
    <source>
        <dbReference type="Pfam" id="PF22732"/>
    </source>
</evidence>
<evidence type="ECO:0000313" key="9">
    <source>
        <dbReference type="EMBL" id="KAF7830583.1"/>
    </source>
</evidence>
<dbReference type="Proteomes" id="UP000634136">
    <property type="component" value="Unassembled WGS sequence"/>
</dbReference>
<organism evidence="9 10">
    <name type="scientific">Senna tora</name>
    <dbReference type="NCBI Taxonomy" id="362788"/>
    <lineage>
        <taxon>Eukaryota</taxon>
        <taxon>Viridiplantae</taxon>
        <taxon>Streptophyta</taxon>
        <taxon>Embryophyta</taxon>
        <taxon>Tracheophyta</taxon>
        <taxon>Spermatophyta</taxon>
        <taxon>Magnoliopsida</taxon>
        <taxon>eudicotyledons</taxon>
        <taxon>Gunneridae</taxon>
        <taxon>Pentapetalae</taxon>
        <taxon>rosids</taxon>
        <taxon>fabids</taxon>
        <taxon>Fabales</taxon>
        <taxon>Fabaceae</taxon>
        <taxon>Caesalpinioideae</taxon>
        <taxon>Cassia clade</taxon>
        <taxon>Senna</taxon>
    </lineage>
</organism>
<comment type="subcellular location">
    <subcellularLocation>
        <location evidence="1">Nucleus</location>
    </subcellularLocation>
</comment>
<evidence type="ECO:0000256" key="4">
    <source>
        <dbReference type="ARBA" id="ARBA00023163"/>
    </source>
</evidence>
<feature type="domain" description="MSL3 chromodomain-like" evidence="8">
    <location>
        <begin position="39"/>
        <end position="103"/>
    </location>
</feature>
<dbReference type="CDD" id="cd18983">
    <property type="entry name" value="CBD_MSL3_like"/>
    <property type="match status" value="1"/>
</dbReference>
<protein>
    <submittedName>
        <fullName evidence="9">Protein MRG2 isoform X1</fullName>
    </submittedName>
</protein>
<keyword evidence="4" id="KW-0804">Transcription</keyword>
<evidence type="ECO:0000256" key="3">
    <source>
        <dbReference type="ARBA" id="ARBA00023015"/>
    </source>
</evidence>
<evidence type="ECO:0000259" key="7">
    <source>
        <dbReference type="Pfam" id="PF05712"/>
    </source>
</evidence>
<evidence type="ECO:0000256" key="1">
    <source>
        <dbReference type="ARBA" id="ARBA00004123"/>
    </source>
</evidence>
<feature type="compositionally biased region" description="Polar residues" evidence="6">
    <location>
        <begin position="1"/>
        <end position="15"/>
    </location>
</feature>
<dbReference type="InterPro" id="IPR038217">
    <property type="entry name" value="MRG_C_sf"/>
</dbReference>
<dbReference type="Gene3D" id="2.30.30.140">
    <property type="match status" value="1"/>
</dbReference>
<keyword evidence="10" id="KW-1185">Reference proteome</keyword>
<dbReference type="GO" id="GO:1990841">
    <property type="term" value="F:promoter-specific chromatin binding"/>
    <property type="evidence" value="ECO:0007669"/>
    <property type="project" value="UniProtKB-ARBA"/>
</dbReference>
<feature type="region of interest" description="Disordered" evidence="6">
    <location>
        <begin position="1"/>
        <end position="39"/>
    </location>
</feature>
<evidence type="ECO:0000313" key="10">
    <source>
        <dbReference type="Proteomes" id="UP000634136"/>
    </source>
</evidence>
<dbReference type="GO" id="GO:0006325">
    <property type="term" value="P:chromatin organization"/>
    <property type="evidence" value="ECO:0007669"/>
    <property type="project" value="UniProtKB-KW"/>
</dbReference>
<dbReference type="FunFam" id="1.10.274.30:FF:000005">
    <property type="entry name" value="Chromatin modification-related protein EAF3"/>
    <property type="match status" value="1"/>
</dbReference>
<evidence type="ECO:0000256" key="6">
    <source>
        <dbReference type="SAM" id="MobiDB-lite"/>
    </source>
</evidence>
<name>A0A834WQW4_9FABA</name>
<sequence>MGSSKTTDGATANSATESDTSSRTHSDSDVADQSASSPYAEGEKVLAYHNTRIYEAKVLQIEYKLKEWSFFVHYLGWNKSWDEWVGVDRLMKYTEDNLQKKLAINEKHGNDKTTKVARASQFKSKSSNSTRSKKRKNDSLVKEEATLHHDKLVSVHIPPTLKKQLVDDCEFITHLGKNLKKVPFSTSFSSWQFGCQEACQMPVFGTLLVKLPRSPNVNDIVKKYLDYRLKKDGSIADSIEEIFKGLCCYFDKALPVMLLYKNERKQYQEACPDDISPSTVYGAEHLLRLFVKLPELLFHVNIEEETRMQLQAKLIDFLKFLRKNQSTFFLSTYHVPEDNENSSD</sequence>
<dbReference type="GO" id="GO:0006355">
    <property type="term" value="P:regulation of DNA-templated transcription"/>
    <property type="evidence" value="ECO:0007669"/>
    <property type="project" value="InterPro"/>
</dbReference>
<evidence type="ECO:0000256" key="2">
    <source>
        <dbReference type="ARBA" id="ARBA00022853"/>
    </source>
</evidence>
<gene>
    <name evidence="9" type="ORF">G2W53_012916</name>
</gene>
<reference evidence="9" key="1">
    <citation type="submission" date="2020-09" db="EMBL/GenBank/DDBJ databases">
        <title>Genome-Enabled Discovery of Anthraquinone Biosynthesis in Senna tora.</title>
        <authorList>
            <person name="Kang S.-H."/>
            <person name="Pandey R.P."/>
            <person name="Lee C.-M."/>
            <person name="Sim J.-S."/>
            <person name="Jeong J.-T."/>
            <person name="Choi B.-S."/>
            <person name="Jung M."/>
            <person name="Ginzburg D."/>
            <person name="Zhao K."/>
            <person name="Won S.Y."/>
            <person name="Oh T.-J."/>
            <person name="Yu Y."/>
            <person name="Kim N.-H."/>
            <person name="Lee O.R."/>
            <person name="Lee T.-H."/>
            <person name="Bashyal P."/>
            <person name="Kim T.-S."/>
            <person name="Lee W.-H."/>
            <person name="Kawkins C."/>
            <person name="Kim C.-K."/>
            <person name="Kim J.S."/>
            <person name="Ahn B.O."/>
            <person name="Rhee S.Y."/>
            <person name="Sohng J.K."/>
        </authorList>
    </citation>
    <scope>NUCLEOTIDE SEQUENCE</scope>
    <source>
        <tissue evidence="9">Leaf</tissue>
    </source>
</reference>
<feature type="region of interest" description="Disordered" evidence="6">
    <location>
        <begin position="107"/>
        <end position="141"/>
    </location>
</feature>
<dbReference type="PROSITE" id="PS51640">
    <property type="entry name" value="MRG"/>
    <property type="match status" value="1"/>
</dbReference>
<dbReference type="GO" id="GO:0048586">
    <property type="term" value="P:regulation of long-day photoperiodism, flowering"/>
    <property type="evidence" value="ECO:0007669"/>
    <property type="project" value="UniProtKB-ARBA"/>
</dbReference>
<evidence type="ECO:0000256" key="5">
    <source>
        <dbReference type="ARBA" id="ARBA00023242"/>
    </source>
</evidence>
<dbReference type="InterPro" id="IPR016197">
    <property type="entry name" value="Chromo-like_dom_sf"/>
</dbReference>
<comment type="caution">
    <text evidence="9">The sequence shown here is derived from an EMBL/GenBank/DDBJ whole genome shotgun (WGS) entry which is preliminary data.</text>
</comment>